<dbReference type="PANTHER" id="PTHR45228:SF9">
    <property type="entry name" value="3'3'-CGAMP-SPECIFIC PHOSPHODIESTERASE 2"/>
    <property type="match status" value="1"/>
</dbReference>
<dbReference type="PROSITE" id="PS50110">
    <property type="entry name" value="RESPONSE_REGULATORY"/>
    <property type="match status" value="1"/>
</dbReference>
<dbReference type="RefSeq" id="WP_012805427.1">
    <property type="nucleotide sequence ID" value="NC_013173.1"/>
</dbReference>
<dbReference type="PROSITE" id="PS51832">
    <property type="entry name" value="HD_GYP"/>
    <property type="match status" value="1"/>
</dbReference>
<dbReference type="InterPro" id="IPR001789">
    <property type="entry name" value="Sig_transdc_resp-reg_receiver"/>
</dbReference>
<dbReference type="GO" id="GO:0000160">
    <property type="term" value="P:phosphorelay signal transduction system"/>
    <property type="evidence" value="ECO:0007669"/>
    <property type="project" value="InterPro"/>
</dbReference>
<evidence type="ECO:0000256" key="1">
    <source>
        <dbReference type="PROSITE-ProRule" id="PRU00169"/>
    </source>
</evidence>
<dbReference type="Pfam" id="PF11849">
    <property type="entry name" value="DUF3369"/>
    <property type="match status" value="1"/>
</dbReference>
<dbReference type="InterPro" id="IPR052020">
    <property type="entry name" value="Cyclic_di-GMP/3'3'-cGAMP_PDE"/>
</dbReference>
<protein>
    <submittedName>
        <fullName evidence="4">Response regulator receiver modulated metal dependent phosphohydrolase</fullName>
    </submittedName>
</protein>
<dbReference type="InterPro" id="IPR011006">
    <property type="entry name" value="CheY-like_superfamily"/>
</dbReference>
<dbReference type="AlphaFoldDB" id="C7LTQ7"/>
<dbReference type="Gene3D" id="3.40.50.2300">
    <property type="match status" value="1"/>
</dbReference>
<evidence type="ECO:0000313" key="5">
    <source>
        <dbReference type="Proteomes" id="UP000002216"/>
    </source>
</evidence>
<dbReference type="CDD" id="cd00077">
    <property type="entry name" value="HDc"/>
    <property type="match status" value="1"/>
</dbReference>
<dbReference type="Pfam" id="PF13487">
    <property type="entry name" value="HD_5"/>
    <property type="match status" value="1"/>
</dbReference>
<keyword evidence="1" id="KW-0597">Phosphoprotein</keyword>
<accession>C7LTQ7</accession>
<evidence type="ECO:0000259" key="2">
    <source>
        <dbReference type="PROSITE" id="PS50110"/>
    </source>
</evidence>
<feature type="modified residue" description="4-aspartylphosphate" evidence="1">
    <location>
        <position position="83"/>
    </location>
</feature>
<dbReference type="InterPro" id="IPR037522">
    <property type="entry name" value="HD_GYP_dom"/>
</dbReference>
<dbReference type="eggNOG" id="COG3437">
    <property type="taxonomic scope" value="Bacteria"/>
</dbReference>
<name>C7LTQ7_DESBD</name>
<reference evidence="4 5" key="1">
    <citation type="journal article" date="2009" name="Stand. Genomic Sci.">
        <title>Complete genome sequence of Desulfomicrobium baculatum type strain (X).</title>
        <authorList>
            <person name="Copeland A."/>
            <person name="Spring S."/>
            <person name="Goker M."/>
            <person name="Schneider S."/>
            <person name="Lapidus A."/>
            <person name="Del Rio T.G."/>
            <person name="Tice H."/>
            <person name="Cheng J.F."/>
            <person name="Chen F."/>
            <person name="Nolan M."/>
            <person name="Bruce D."/>
            <person name="Goodwin L."/>
            <person name="Pitluck S."/>
            <person name="Ivanova N."/>
            <person name="Mavrommatis K."/>
            <person name="Ovchinnikova G."/>
            <person name="Pati A."/>
            <person name="Chen A."/>
            <person name="Palaniappan K."/>
            <person name="Land M."/>
            <person name="Hauser L."/>
            <person name="Chang Y.J."/>
            <person name="Jeffries C.C."/>
            <person name="Meincke L."/>
            <person name="Sims D."/>
            <person name="Brettin T."/>
            <person name="Detter J.C."/>
            <person name="Han C."/>
            <person name="Chain P."/>
            <person name="Bristow J."/>
            <person name="Eisen J.A."/>
            <person name="Markowitz V."/>
            <person name="Hugenholtz P."/>
            <person name="Kyrpides N.C."/>
            <person name="Klenk H.P."/>
            <person name="Lucas S."/>
        </authorList>
    </citation>
    <scope>NUCLEOTIDE SEQUENCE [LARGE SCALE GENOMIC DNA]</scope>
    <source>
        <strain evidence="5">DSM 4028 / VKM B-1378 / X</strain>
    </source>
</reference>
<evidence type="ECO:0000313" key="4">
    <source>
        <dbReference type="EMBL" id="ACU88342.1"/>
    </source>
</evidence>
<keyword evidence="5" id="KW-1185">Reference proteome</keyword>
<feature type="domain" description="HD-GYP" evidence="3">
    <location>
        <begin position="319"/>
        <end position="516"/>
    </location>
</feature>
<dbReference type="SMART" id="SM00448">
    <property type="entry name" value="REC"/>
    <property type="match status" value="1"/>
</dbReference>
<keyword evidence="4" id="KW-0378">Hydrolase</keyword>
<dbReference type="Gene3D" id="1.10.3210.10">
    <property type="entry name" value="Hypothetical protein af1432"/>
    <property type="match status" value="1"/>
</dbReference>
<proteinExistence type="predicted"/>
<dbReference type="Proteomes" id="UP000002216">
    <property type="component" value="Chromosome"/>
</dbReference>
<dbReference type="PANTHER" id="PTHR45228">
    <property type="entry name" value="CYCLIC DI-GMP PHOSPHODIESTERASE TM_0186-RELATED"/>
    <property type="match status" value="1"/>
</dbReference>
<dbReference type="HOGENOM" id="CLU_000445_92_10_7"/>
<gene>
    <name evidence="4" type="ordered locus">Dbac_0215</name>
</gene>
<dbReference type="Pfam" id="PF00072">
    <property type="entry name" value="Response_reg"/>
    <property type="match status" value="1"/>
</dbReference>
<dbReference type="STRING" id="525897.Dbac_0215"/>
<dbReference type="SMART" id="SM00471">
    <property type="entry name" value="HDc"/>
    <property type="match status" value="1"/>
</dbReference>
<dbReference type="SUPFAM" id="SSF109604">
    <property type="entry name" value="HD-domain/PDEase-like"/>
    <property type="match status" value="1"/>
</dbReference>
<dbReference type="SUPFAM" id="SSF52172">
    <property type="entry name" value="CheY-like"/>
    <property type="match status" value="1"/>
</dbReference>
<organism evidence="4 5">
    <name type="scientific">Desulfomicrobium baculatum (strain DSM 4028 / VKM B-1378 / X)</name>
    <name type="common">Desulfovibrio baculatus</name>
    <dbReference type="NCBI Taxonomy" id="525897"/>
    <lineage>
        <taxon>Bacteria</taxon>
        <taxon>Pseudomonadati</taxon>
        <taxon>Thermodesulfobacteriota</taxon>
        <taxon>Desulfovibrionia</taxon>
        <taxon>Desulfovibrionales</taxon>
        <taxon>Desulfomicrobiaceae</taxon>
        <taxon>Desulfomicrobium</taxon>
    </lineage>
</organism>
<feature type="domain" description="Response regulatory" evidence="2">
    <location>
        <begin position="28"/>
        <end position="152"/>
    </location>
</feature>
<evidence type="ECO:0000259" key="3">
    <source>
        <dbReference type="PROSITE" id="PS51832"/>
    </source>
</evidence>
<dbReference type="KEGG" id="dba:Dbac_0215"/>
<dbReference type="eggNOG" id="COG0784">
    <property type="taxonomic scope" value="Bacteria"/>
</dbReference>
<dbReference type="InterPro" id="IPR003607">
    <property type="entry name" value="HD/PDEase_dom"/>
</dbReference>
<dbReference type="GO" id="GO:0016787">
    <property type="term" value="F:hydrolase activity"/>
    <property type="evidence" value="ECO:0007669"/>
    <property type="project" value="UniProtKB-KW"/>
</dbReference>
<dbReference type="OrthoDB" id="9769359at2"/>
<sequence>MTDNDEILFKDEIPPLAPAQGAKDDGWKILIVDDEADVHTVTVYMLAGQEYRGRTFYFLHAYSGEEAKIVLAEHPDIAVILLDVVMETDDSGLRLVRYIREELCNYTVRIILRTGQPGKAPAAQVILDYDIDDYKEKTELTLEKMLVTLISALRSYSFITTIENNRNGLRRIIEASSDIFERQSLQKLGCGVLSQLTSILQLKKDAVYTHASGLTASGVKDESMVLAATGDFSQYVGMHIEEIGSEAVHRALDRAKSQPHGFYCEDDKCAWYFKSKTDSENFLYFELAKDLDENDRDLLELFFTNVSLAFDNLYLNKGIEDTQKEVIFHMAETMECRSAETGSHVRRVSEYVRLLALKYGLGEEQAEMLKLASTAHDLGKIGIPDSVLNKPGPLTPEEYEIIKSHVQRGHDLLMRSSSPIIQTAARIILLHHERWDGHGYPQGLVGEETHIHGRIVAVADVFDALSNKRVYHEAWTWKEVFAHFLEESGKHFDPCLVDILLENKEDFIAIWEEYHDVCGVCAGSREALPADSDRPA</sequence>
<dbReference type="EMBL" id="CP001629">
    <property type="protein sequence ID" value="ACU88342.1"/>
    <property type="molecule type" value="Genomic_DNA"/>
</dbReference>
<dbReference type="InterPro" id="IPR021800">
    <property type="entry name" value="DUF3369"/>
</dbReference>